<proteinExistence type="predicted"/>
<sequence length="111" mass="12707">MNNSYTRRLIKHSFNGDHETQLSECGEANLHKYLMDCKKNPDIIKLNELMNIKQKCSTSTSLARFELWDKLSNFHPVSLLDALIDLCSSFKATCYVLAVYKMASDQLTLVT</sequence>
<dbReference type="EMBL" id="JASAOG010000013">
    <property type="protein sequence ID" value="KAK0065549.1"/>
    <property type="molecule type" value="Genomic_DNA"/>
</dbReference>
<evidence type="ECO:0000313" key="2">
    <source>
        <dbReference type="Proteomes" id="UP001233172"/>
    </source>
</evidence>
<comment type="caution">
    <text evidence="1">The sequence shown here is derived from an EMBL/GenBank/DDBJ whole genome shotgun (WGS) entry which is preliminary data.</text>
</comment>
<protein>
    <submittedName>
        <fullName evidence="1">Uncharacterized protein</fullName>
    </submittedName>
</protein>
<dbReference type="AlphaFoldDB" id="A0AAD8C302"/>
<accession>A0AAD8C302</accession>
<reference evidence="1" key="2">
    <citation type="submission" date="2023-04" db="EMBL/GenBank/DDBJ databases">
        <authorList>
            <person name="Bu L."/>
            <person name="Lu L."/>
            <person name="Laidemitt M.R."/>
            <person name="Zhang S.M."/>
            <person name="Mutuku M."/>
            <person name="Mkoji G."/>
            <person name="Steinauer M."/>
            <person name="Loker E.S."/>
        </authorList>
    </citation>
    <scope>NUCLEOTIDE SEQUENCE</scope>
    <source>
        <strain evidence="1">KasaAsao</strain>
        <tissue evidence="1">Whole Snail</tissue>
    </source>
</reference>
<evidence type="ECO:0000313" key="1">
    <source>
        <dbReference type="EMBL" id="KAK0065549.1"/>
    </source>
</evidence>
<organism evidence="1 2">
    <name type="scientific">Biomphalaria pfeifferi</name>
    <name type="common">Bloodfluke planorb</name>
    <name type="synonym">Freshwater snail</name>
    <dbReference type="NCBI Taxonomy" id="112525"/>
    <lineage>
        <taxon>Eukaryota</taxon>
        <taxon>Metazoa</taxon>
        <taxon>Spiralia</taxon>
        <taxon>Lophotrochozoa</taxon>
        <taxon>Mollusca</taxon>
        <taxon>Gastropoda</taxon>
        <taxon>Heterobranchia</taxon>
        <taxon>Euthyneura</taxon>
        <taxon>Panpulmonata</taxon>
        <taxon>Hygrophila</taxon>
        <taxon>Lymnaeoidea</taxon>
        <taxon>Planorbidae</taxon>
        <taxon>Biomphalaria</taxon>
    </lineage>
</organism>
<keyword evidence="2" id="KW-1185">Reference proteome</keyword>
<reference evidence="1" key="1">
    <citation type="journal article" date="2023" name="PLoS Negl. Trop. Dis.">
        <title>A genome sequence for Biomphalaria pfeifferi, the major vector snail for the human-infecting parasite Schistosoma mansoni.</title>
        <authorList>
            <person name="Bu L."/>
            <person name="Lu L."/>
            <person name="Laidemitt M.R."/>
            <person name="Zhang S.M."/>
            <person name="Mutuku M."/>
            <person name="Mkoji G."/>
            <person name="Steinauer M."/>
            <person name="Loker E.S."/>
        </authorList>
    </citation>
    <scope>NUCLEOTIDE SEQUENCE</scope>
    <source>
        <strain evidence="1">KasaAsao</strain>
    </source>
</reference>
<gene>
    <name evidence="1" type="ORF">Bpfe_004982</name>
</gene>
<name>A0AAD8C302_BIOPF</name>
<dbReference type="Proteomes" id="UP001233172">
    <property type="component" value="Unassembled WGS sequence"/>
</dbReference>